<protein>
    <submittedName>
        <fullName evidence="3">TRAM domain-containing protein</fullName>
    </submittedName>
</protein>
<dbReference type="PROSITE" id="PS50926">
    <property type="entry name" value="TRAM"/>
    <property type="match status" value="1"/>
</dbReference>
<evidence type="ECO:0000313" key="3">
    <source>
        <dbReference type="EMBL" id="MFD1588479.1"/>
    </source>
</evidence>
<dbReference type="SUPFAM" id="SSF50249">
    <property type="entry name" value="Nucleic acid-binding proteins"/>
    <property type="match status" value="1"/>
</dbReference>
<evidence type="ECO:0000256" key="1">
    <source>
        <dbReference type="SAM" id="MobiDB-lite"/>
    </source>
</evidence>
<dbReference type="Pfam" id="PF01938">
    <property type="entry name" value="TRAM"/>
    <property type="match status" value="1"/>
</dbReference>
<gene>
    <name evidence="3" type="ORF">ACFR9U_15980</name>
</gene>
<feature type="domain" description="TRAM" evidence="2">
    <location>
        <begin position="72"/>
        <end position="131"/>
    </location>
</feature>
<proteinExistence type="predicted"/>
<evidence type="ECO:0000259" key="2">
    <source>
        <dbReference type="PROSITE" id="PS50926"/>
    </source>
</evidence>
<comment type="caution">
    <text evidence="3">The sequence shown here is derived from an EMBL/GenBank/DDBJ whole genome shotgun (WGS) entry which is preliminary data.</text>
</comment>
<dbReference type="Gene3D" id="2.40.50.140">
    <property type="entry name" value="Nucleic acid-binding proteins"/>
    <property type="match status" value="1"/>
</dbReference>
<accession>A0ABD6CF46</accession>
<dbReference type="InterPro" id="IPR012340">
    <property type="entry name" value="NA-bd_OB-fold"/>
</dbReference>
<feature type="region of interest" description="Disordered" evidence="1">
    <location>
        <begin position="45"/>
        <end position="80"/>
    </location>
</feature>
<evidence type="ECO:0000313" key="4">
    <source>
        <dbReference type="Proteomes" id="UP001597119"/>
    </source>
</evidence>
<dbReference type="Proteomes" id="UP001597119">
    <property type="component" value="Unassembled WGS sequence"/>
</dbReference>
<dbReference type="AlphaFoldDB" id="A0ABD6CF46"/>
<dbReference type="RefSeq" id="WP_247381931.1">
    <property type="nucleotide sequence ID" value="NZ_JALLGV010000013.1"/>
</dbReference>
<dbReference type="InterPro" id="IPR002792">
    <property type="entry name" value="TRAM_dom"/>
</dbReference>
<name>A0ABD6CF46_9EURY</name>
<keyword evidence="4" id="KW-1185">Reference proteome</keyword>
<reference evidence="3 4" key="1">
    <citation type="journal article" date="2019" name="Int. J. Syst. Evol. Microbiol.">
        <title>The Global Catalogue of Microorganisms (GCM) 10K type strain sequencing project: providing services to taxonomists for standard genome sequencing and annotation.</title>
        <authorList>
            <consortium name="The Broad Institute Genomics Platform"/>
            <consortium name="The Broad Institute Genome Sequencing Center for Infectious Disease"/>
            <person name="Wu L."/>
            <person name="Ma J."/>
        </authorList>
    </citation>
    <scope>NUCLEOTIDE SEQUENCE [LARGE SCALE GENOMIC DNA]</scope>
    <source>
        <strain evidence="3 4">CGMCC 1.12125</strain>
    </source>
</reference>
<sequence>MELPDQLHCLFSATVEQRDGSYVVEVPEQEVRLGDLQHGETCRVAVFSSPSDGESEDTDAEPKREREPSGPPVTEGEQRTVEIEELGDQGDGLARVDQGFVVIVPETKRGERVIVEITDVRETVAFADVIGRASRSV</sequence>
<dbReference type="EMBL" id="JBHUDJ010000013">
    <property type="protein sequence ID" value="MFD1588479.1"/>
    <property type="molecule type" value="Genomic_DNA"/>
</dbReference>
<organism evidence="3 4">
    <name type="scientific">Halorientalis brevis</name>
    <dbReference type="NCBI Taxonomy" id="1126241"/>
    <lineage>
        <taxon>Archaea</taxon>
        <taxon>Methanobacteriati</taxon>
        <taxon>Methanobacteriota</taxon>
        <taxon>Stenosarchaea group</taxon>
        <taxon>Halobacteria</taxon>
        <taxon>Halobacteriales</taxon>
        <taxon>Haloarculaceae</taxon>
        <taxon>Halorientalis</taxon>
    </lineage>
</organism>